<evidence type="ECO:0000313" key="4">
    <source>
        <dbReference type="Proteomes" id="UP000031890"/>
    </source>
</evidence>
<accession>A0A0B6EXE4</accession>
<dbReference type="KEGG" id="csx:CSING_00095"/>
<evidence type="ECO:0000256" key="2">
    <source>
        <dbReference type="SAM" id="Phobius"/>
    </source>
</evidence>
<evidence type="ECO:0000256" key="1">
    <source>
        <dbReference type="SAM" id="MobiDB-lite"/>
    </source>
</evidence>
<keyword evidence="2" id="KW-0472">Membrane</keyword>
<evidence type="ECO:0000313" key="3">
    <source>
        <dbReference type="EMBL" id="AJI77589.1"/>
    </source>
</evidence>
<feature type="region of interest" description="Disordered" evidence="1">
    <location>
        <begin position="74"/>
        <end position="144"/>
    </location>
</feature>
<organism evidence="3 4">
    <name type="scientific">Corynebacterium singulare</name>
    <dbReference type="NCBI Taxonomy" id="161899"/>
    <lineage>
        <taxon>Bacteria</taxon>
        <taxon>Bacillati</taxon>
        <taxon>Actinomycetota</taxon>
        <taxon>Actinomycetes</taxon>
        <taxon>Mycobacteriales</taxon>
        <taxon>Corynebacteriaceae</taxon>
        <taxon>Corynebacterium</taxon>
    </lineage>
</organism>
<dbReference type="EMBL" id="CP010827">
    <property type="protein sequence ID" value="AJI77589.1"/>
    <property type="molecule type" value="Genomic_DNA"/>
</dbReference>
<feature type="compositionally biased region" description="Polar residues" evidence="1">
    <location>
        <begin position="95"/>
        <end position="105"/>
    </location>
</feature>
<evidence type="ECO:0008006" key="5">
    <source>
        <dbReference type="Google" id="ProtNLM"/>
    </source>
</evidence>
<sequence>MNPTALSTTIKLASSLWERAKAYREEKSREAYSVLETAAARMEERDNEWFPEARREAGAVTKAAHSRLERALEELKERSEETAEKLAAAAEDAQNKASSKLSKVQKQADKKASKARKQAEKKASKAEKKAHKKAALVKKKARKAAGKEKKGSKVWLISALVAAVAAIAGGVYYFFTQKKKEESKVPPRVEDFATPSTSAPQGSTLVYTSTTEDDTKVPAQGSDLAEDGVVERDEELLGSLDEQLAKHREEETAVQDAIETEIEVSNADSEGVDTSRITDDHESEGKHRLRTEDEN</sequence>
<dbReference type="STRING" id="161899.CSING_00095"/>
<dbReference type="RefSeq" id="WP_042528633.1">
    <property type="nucleotide sequence ID" value="NZ_CP010827.1"/>
</dbReference>
<dbReference type="HOGENOM" id="CLU_078176_0_0_11"/>
<feature type="region of interest" description="Disordered" evidence="1">
    <location>
        <begin position="247"/>
        <end position="295"/>
    </location>
</feature>
<gene>
    <name evidence="3" type="ORF">CSING_00095</name>
</gene>
<feature type="compositionally biased region" description="Basic and acidic residues" evidence="1">
    <location>
        <begin position="74"/>
        <end position="84"/>
    </location>
</feature>
<feature type="region of interest" description="Disordered" evidence="1">
    <location>
        <begin position="184"/>
        <end position="204"/>
    </location>
</feature>
<feature type="compositionally biased region" description="Basic residues" evidence="1">
    <location>
        <begin position="128"/>
        <end position="144"/>
    </location>
</feature>
<dbReference type="AlphaFoldDB" id="A0A0B6EXE4"/>
<reference evidence="3 4" key="1">
    <citation type="journal article" date="2015" name="Genome Announc.">
        <title>Complete Genome Sequence and Annotation of Corynebacterium singulare DSM 44357, Isolated from a Human Semen Specimen.</title>
        <authorList>
            <person name="Merten M."/>
            <person name="Brinkrolf K."/>
            <person name="Albersmeier A."/>
            <person name="Kutter Y."/>
            <person name="Ruckert C."/>
            <person name="Tauch A."/>
        </authorList>
    </citation>
    <scope>NUCLEOTIDE SEQUENCE [LARGE SCALE GENOMIC DNA]</scope>
    <source>
        <strain evidence="3">IBS B52218</strain>
    </source>
</reference>
<dbReference type="OrthoDB" id="4427650at2"/>
<feature type="compositionally biased region" description="Polar residues" evidence="1">
    <location>
        <begin position="194"/>
        <end position="204"/>
    </location>
</feature>
<name>A0A0B6EXE4_9CORY</name>
<keyword evidence="2" id="KW-0812">Transmembrane</keyword>
<feature type="compositionally biased region" description="Basic and acidic residues" evidence="1">
    <location>
        <begin position="106"/>
        <end position="127"/>
    </location>
</feature>
<proteinExistence type="predicted"/>
<protein>
    <recommendedName>
        <fullName evidence="5">Apolipoprotein A1/A4/E domain</fullName>
    </recommendedName>
</protein>
<dbReference type="Proteomes" id="UP000031890">
    <property type="component" value="Chromosome"/>
</dbReference>
<feature type="compositionally biased region" description="Basic and acidic residues" evidence="1">
    <location>
        <begin position="276"/>
        <end position="295"/>
    </location>
</feature>
<keyword evidence="2" id="KW-1133">Transmembrane helix</keyword>
<feature type="transmembrane region" description="Helical" evidence="2">
    <location>
        <begin position="154"/>
        <end position="175"/>
    </location>
</feature>